<gene>
    <name evidence="1" type="ORF">I79_004141</name>
</gene>
<protein>
    <submittedName>
        <fullName evidence="1">Uncharacterized protein</fullName>
    </submittedName>
</protein>
<proteinExistence type="predicted"/>
<evidence type="ECO:0000313" key="2">
    <source>
        <dbReference type="Proteomes" id="UP000001075"/>
    </source>
</evidence>
<name>G3H1V5_CRIGR</name>
<accession>G3H1V5</accession>
<dbReference type="AlphaFoldDB" id="G3H1V5"/>
<reference evidence="2" key="1">
    <citation type="journal article" date="2011" name="Nat. Biotechnol.">
        <title>The genomic sequence of the Chinese hamster ovary (CHO)-K1 cell line.</title>
        <authorList>
            <person name="Xu X."/>
            <person name="Nagarajan H."/>
            <person name="Lewis N.E."/>
            <person name="Pan S."/>
            <person name="Cai Z."/>
            <person name="Liu X."/>
            <person name="Chen W."/>
            <person name="Xie M."/>
            <person name="Wang W."/>
            <person name="Hammond S."/>
            <person name="Andersen M.R."/>
            <person name="Neff N."/>
            <person name="Passarelli B."/>
            <person name="Koh W."/>
            <person name="Fan H.C."/>
            <person name="Wang J."/>
            <person name="Gui Y."/>
            <person name="Lee K.H."/>
            <person name="Betenbaugh M.J."/>
            <person name="Quake S.R."/>
            <person name="Famili I."/>
            <person name="Palsson B.O."/>
            <person name="Wang J."/>
        </authorList>
    </citation>
    <scope>NUCLEOTIDE SEQUENCE [LARGE SCALE GENOMIC DNA]</scope>
    <source>
        <strain evidence="2">CHO K1 cell line</strain>
    </source>
</reference>
<dbReference type="Proteomes" id="UP000001075">
    <property type="component" value="Unassembled WGS sequence"/>
</dbReference>
<organism evidence="1 2">
    <name type="scientific">Cricetulus griseus</name>
    <name type="common">Chinese hamster</name>
    <name type="synonym">Cricetulus barabensis griseus</name>
    <dbReference type="NCBI Taxonomy" id="10029"/>
    <lineage>
        <taxon>Eukaryota</taxon>
        <taxon>Metazoa</taxon>
        <taxon>Chordata</taxon>
        <taxon>Craniata</taxon>
        <taxon>Vertebrata</taxon>
        <taxon>Euteleostomi</taxon>
        <taxon>Mammalia</taxon>
        <taxon>Eutheria</taxon>
        <taxon>Euarchontoglires</taxon>
        <taxon>Glires</taxon>
        <taxon>Rodentia</taxon>
        <taxon>Myomorpha</taxon>
        <taxon>Muroidea</taxon>
        <taxon>Cricetidae</taxon>
        <taxon>Cricetinae</taxon>
        <taxon>Cricetulus</taxon>
    </lineage>
</organism>
<dbReference type="EMBL" id="JH000109">
    <property type="protein sequence ID" value="EGW02682.1"/>
    <property type="molecule type" value="Genomic_DNA"/>
</dbReference>
<evidence type="ECO:0000313" key="1">
    <source>
        <dbReference type="EMBL" id="EGW02682.1"/>
    </source>
</evidence>
<sequence>MASETAVIYCQHHTEGIVKHSSKDRWHKLLEDAHTYAHTHTYTHSLTHIPTL</sequence>
<dbReference type="InParanoid" id="G3H1V5"/>